<keyword evidence="3" id="KW-1185">Reference proteome</keyword>
<dbReference type="Proteomes" id="UP000638263">
    <property type="component" value="Unassembled WGS sequence"/>
</dbReference>
<sequence>MTRGEGRRINRGIAGIGEPMPDYECVELASWIPGSGAATTMSSQRNRNAPNRIALLGTGTPVPIDIEGDGPLLPNRFRAGPDSVPRVPLGGLPRRGRVSFGTPAVDRRDDYDSGWETLMIPAAVRVA</sequence>
<reference evidence="2" key="1">
    <citation type="journal article" date="2014" name="Int. J. Syst. Evol. Microbiol.">
        <title>Complete genome sequence of Corynebacterium casei LMG S-19264T (=DSM 44701T), isolated from a smear-ripened cheese.</title>
        <authorList>
            <consortium name="US DOE Joint Genome Institute (JGI-PGF)"/>
            <person name="Walter F."/>
            <person name="Albersmeier A."/>
            <person name="Kalinowski J."/>
            <person name="Ruckert C."/>
        </authorList>
    </citation>
    <scope>NUCLEOTIDE SEQUENCE</scope>
    <source>
        <strain evidence="2">CGMCC 4.3508</strain>
    </source>
</reference>
<evidence type="ECO:0000313" key="3">
    <source>
        <dbReference type="Proteomes" id="UP000638263"/>
    </source>
</evidence>
<evidence type="ECO:0000313" key="2">
    <source>
        <dbReference type="EMBL" id="GGL16084.1"/>
    </source>
</evidence>
<proteinExistence type="predicted"/>
<dbReference type="EMBL" id="BMMH01000006">
    <property type="protein sequence ID" value="GGL16084.1"/>
    <property type="molecule type" value="Genomic_DNA"/>
</dbReference>
<feature type="region of interest" description="Disordered" evidence="1">
    <location>
        <begin position="77"/>
        <end position="102"/>
    </location>
</feature>
<comment type="caution">
    <text evidence="2">The sequence shown here is derived from an EMBL/GenBank/DDBJ whole genome shotgun (WGS) entry which is preliminary data.</text>
</comment>
<name>A0A917RP61_9NOCA</name>
<organism evidence="2 3">
    <name type="scientific">Nocardia jinanensis</name>
    <dbReference type="NCBI Taxonomy" id="382504"/>
    <lineage>
        <taxon>Bacteria</taxon>
        <taxon>Bacillati</taxon>
        <taxon>Actinomycetota</taxon>
        <taxon>Actinomycetes</taxon>
        <taxon>Mycobacteriales</taxon>
        <taxon>Nocardiaceae</taxon>
        <taxon>Nocardia</taxon>
    </lineage>
</organism>
<accession>A0A917RP61</accession>
<evidence type="ECO:0000256" key="1">
    <source>
        <dbReference type="SAM" id="MobiDB-lite"/>
    </source>
</evidence>
<gene>
    <name evidence="2" type="ORF">GCM10011588_33450</name>
</gene>
<reference evidence="2" key="2">
    <citation type="submission" date="2020-09" db="EMBL/GenBank/DDBJ databases">
        <authorList>
            <person name="Sun Q."/>
            <person name="Zhou Y."/>
        </authorList>
    </citation>
    <scope>NUCLEOTIDE SEQUENCE</scope>
    <source>
        <strain evidence="2">CGMCC 4.3508</strain>
    </source>
</reference>
<dbReference type="AlphaFoldDB" id="A0A917RP61"/>
<protein>
    <submittedName>
        <fullName evidence="2">Uncharacterized protein</fullName>
    </submittedName>
</protein>